<sequence>MITRRTALRAGVAAGSIVGTGGMLLPVVNAAGTGTAGAAAGAAELDPVGIAKFTQKMPLPPVLTPYLNTGTTSYYRMTLKEATKEIVPGIRTPLRTFNGSFPGPVIKAESGRRVVIKQTNSLAVPTSIHLHGAHVPQDSDGAPMDLIAAGGGTKTYTYPNTQPHANLWFHDHAHHMESENVYRGLTGTYILTDDIERRLRLPSGQYDVPIALRDARFLENGELIYQMGDFMKRNVIMANGKAWPYFEVAARKYRFRLTNTSNQRFFDLHLADNSELVQIGTDGGLLPAPHRTETVLISPGERADVVIDFSRYPVGTVIELRNKEIPPYEPADAVSKVIQFRVTRTAADHSVVPDRLRTLPALGPASVNREFDMKMDEQPGGTGAYINGKTYDMDRIDTEIAYGATEIWTVTNSNKLAPHNFHMHLVQFRVLERNGKPVTSGPETGLKDTVPLKPGETVKVQATFDGYRGTYVYHCHLFDHGAMGMMANMRIS</sequence>
<dbReference type="InterPro" id="IPR011706">
    <property type="entry name" value="Cu-oxidase_C"/>
</dbReference>
<dbReference type="EC" id="1.16.3.4" evidence="5"/>
<keyword evidence="4" id="KW-0560">Oxidoreductase</keyword>
<dbReference type="InterPro" id="IPR001117">
    <property type="entry name" value="Cu-oxidase_2nd"/>
</dbReference>
<dbReference type="InterPro" id="IPR011707">
    <property type="entry name" value="Cu-oxidase-like_N"/>
</dbReference>
<evidence type="ECO:0000259" key="12">
    <source>
        <dbReference type="Pfam" id="PF07732"/>
    </source>
</evidence>
<comment type="subunit">
    <text evidence="2">Monomer.</text>
</comment>
<dbReference type="CDD" id="cd13890">
    <property type="entry name" value="CuRO_3_CueO_FtsP"/>
    <property type="match status" value="1"/>
</dbReference>
<evidence type="ECO:0000256" key="1">
    <source>
        <dbReference type="ARBA" id="ARBA00010609"/>
    </source>
</evidence>
<evidence type="ECO:0000313" key="14">
    <source>
        <dbReference type="Proteomes" id="UP001223390"/>
    </source>
</evidence>
<evidence type="ECO:0000256" key="2">
    <source>
        <dbReference type="ARBA" id="ARBA00011245"/>
    </source>
</evidence>
<evidence type="ECO:0000256" key="5">
    <source>
        <dbReference type="ARBA" id="ARBA00038978"/>
    </source>
</evidence>
<evidence type="ECO:0000256" key="3">
    <source>
        <dbReference type="ARBA" id="ARBA00022723"/>
    </source>
</evidence>
<evidence type="ECO:0000256" key="7">
    <source>
        <dbReference type="ARBA" id="ARBA00042896"/>
    </source>
</evidence>
<keyword evidence="3" id="KW-0479">Metal-binding</keyword>
<protein>
    <recommendedName>
        <fullName evidence="6">Multicopper oxidase CueO</fullName>
        <ecNumber evidence="5">1.16.3.4</ecNumber>
    </recommendedName>
    <alternativeName>
        <fullName evidence="7">Copper efflux oxidase</fullName>
    </alternativeName>
    <alternativeName>
        <fullName evidence="8">Cuprous oxidase</fullName>
    </alternativeName>
</protein>
<feature type="domain" description="Plastocyanin-like" evidence="12">
    <location>
        <begin position="89"/>
        <end position="193"/>
    </location>
</feature>
<evidence type="ECO:0000256" key="4">
    <source>
        <dbReference type="ARBA" id="ARBA00023002"/>
    </source>
</evidence>
<comment type="similarity">
    <text evidence="1">Belongs to the multicopper oxidase family.</text>
</comment>
<feature type="domain" description="Plastocyanin-like" evidence="10">
    <location>
        <begin position="250"/>
        <end position="311"/>
    </location>
</feature>
<reference evidence="13 14" key="1">
    <citation type="submission" date="2023-05" db="EMBL/GenBank/DDBJ databases">
        <title>Sequencing and Assembly of Streptomyces sp. NP73.</title>
        <authorList>
            <person name="Konwar A.N."/>
            <person name="Saikia K."/>
            <person name="Thakur D."/>
        </authorList>
    </citation>
    <scope>NUCLEOTIDE SEQUENCE [LARGE SCALE GENOMIC DNA]</scope>
    <source>
        <strain evidence="13 14">NP73</strain>
    </source>
</reference>
<dbReference type="RefSeq" id="WP_285343751.1">
    <property type="nucleotide sequence ID" value="NZ_JASITI010000026.1"/>
</dbReference>
<dbReference type="Proteomes" id="UP001223390">
    <property type="component" value="Unassembled WGS sequence"/>
</dbReference>
<dbReference type="PANTHER" id="PTHR48267:SF1">
    <property type="entry name" value="BILIRUBIN OXIDASE"/>
    <property type="match status" value="1"/>
</dbReference>
<dbReference type="EMBL" id="JASITI010000026">
    <property type="protein sequence ID" value="MDK9498091.1"/>
    <property type="molecule type" value="Genomic_DNA"/>
</dbReference>
<gene>
    <name evidence="13" type="ORF">QEZ40_003039</name>
</gene>
<dbReference type="Pfam" id="PF07731">
    <property type="entry name" value="Cu-oxidase_2"/>
    <property type="match status" value="1"/>
</dbReference>
<proteinExistence type="inferred from homology"/>
<feature type="domain" description="Plastocyanin-like" evidence="11">
    <location>
        <begin position="370"/>
        <end position="490"/>
    </location>
</feature>
<dbReference type="PROSITE" id="PS51318">
    <property type="entry name" value="TAT"/>
    <property type="match status" value="1"/>
</dbReference>
<accession>A0ABT7GXT6</accession>
<dbReference type="InterPro" id="IPR008972">
    <property type="entry name" value="Cupredoxin"/>
</dbReference>
<comment type="catalytic activity">
    <reaction evidence="9">
        <text>4 Cu(+) + O2 + 4 H(+) = 4 Cu(2+) + 2 H2O</text>
        <dbReference type="Rhea" id="RHEA:30083"/>
        <dbReference type="ChEBI" id="CHEBI:15377"/>
        <dbReference type="ChEBI" id="CHEBI:15378"/>
        <dbReference type="ChEBI" id="CHEBI:15379"/>
        <dbReference type="ChEBI" id="CHEBI:29036"/>
        <dbReference type="ChEBI" id="CHEBI:49552"/>
        <dbReference type="EC" id="1.16.3.4"/>
    </reaction>
    <physiologicalReaction direction="left-to-right" evidence="9">
        <dbReference type="Rhea" id="RHEA:30084"/>
    </physiologicalReaction>
</comment>
<dbReference type="Gene3D" id="2.60.40.420">
    <property type="entry name" value="Cupredoxins - blue copper proteins"/>
    <property type="match status" value="3"/>
</dbReference>
<dbReference type="Pfam" id="PF00394">
    <property type="entry name" value="Cu-oxidase"/>
    <property type="match status" value="1"/>
</dbReference>
<dbReference type="InterPro" id="IPR002355">
    <property type="entry name" value="Cu_oxidase_Cu_BS"/>
</dbReference>
<name>A0ABT7GXT6_9ACTN</name>
<comment type="caution">
    <text evidence="13">The sequence shown here is derived from an EMBL/GenBank/DDBJ whole genome shotgun (WGS) entry which is preliminary data.</text>
</comment>
<dbReference type="InterPro" id="IPR006311">
    <property type="entry name" value="TAT_signal"/>
</dbReference>
<dbReference type="Pfam" id="PF07732">
    <property type="entry name" value="Cu-oxidase_3"/>
    <property type="match status" value="1"/>
</dbReference>
<evidence type="ECO:0000256" key="9">
    <source>
        <dbReference type="ARBA" id="ARBA00048092"/>
    </source>
</evidence>
<evidence type="ECO:0000259" key="10">
    <source>
        <dbReference type="Pfam" id="PF00394"/>
    </source>
</evidence>
<evidence type="ECO:0000259" key="11">
    <source>
        <dbReference type="Pfam" id="PF07731"/>
    </source>
</evidence>
<dbReference type="PANTHER" id="PTHR48267">
    <property type="entry name" value="CUPREDOXIN SUPERFAMILY PROTEIN"/>
    <property type="match status" value="1"/>
</dbReference>
<evidence type="ECO:0000313" key="13">
    <source>
        <dbReference type="EMBL" id="MDK9498091.1"/>
    </source>
</evidence>
<dbReference type="InterPro" id="IPR045087">
    <property type="entry name" value="Cu-oxidase_fam"/>
</dbReference>
<organism evidence="13 14">
    <name type="scientific">Streptomyces katrae</name>
    <dbReference type="NCBI Taxonomy" id="68223"/>
    <lineage>
        <taxon>Bacteria</taxon>
        <taxon>Bacillati</taxon>
        <taxon>Actinomycetota</taxon>
        <taxon>Actinomycetes</taxon>
        <taxon>Kitasatosporales</taxon>
        <taxon>Streptomycetaceae</taxon>
        <taxon>Streptomyces</taxon>
    </lineage>
</organism>
<keyword evidence="14" id="KW-1185">Reference proteome</keyword>
<dbReference type="PROSITE" id="PS00080">
    <property type="entry name" value="MULTICOPPER_OXIDASE2"/>
    <property type="match status" value="1"/>
</dbReference>
<dbReference type="SUPFAM" id="SSF49503">
    <property type="entry name" value="Cupredoxins"/>
    <property type="match status" value="3"/>
</dbReference>
<evidence type="ECO:0000256" key="6">
    <source>
        <dbReference type="ARBA" id="ARBA00041027"/>
    </source>
</evidence>
<evidence type="ECO:0000256" key="8">
    <source>
        <dbReference type="ARBA" id="ARBA00043090"/>
    </source>
</evidence>